<keyword evidence="9" id="KW-1185">Reference proteome</keyword>
<dbReference type="Proteomes" id="UP001153404">
    <property type="component" value="Unassembled WGS sequence"/>
</dbReference>
<keyword evidence="5" id="KW-0804">Transcription</keyword>
<keyword evidence="2" id="KW-0902">Two-component regulatory system</keyword>
<dbReference type="Gene3D" id="3.40.50.2300">
    <property type="match status" value="1"/>
</dbReference>
<dbReference type="GO" id="GO:0006355">
    <property type="term" value="P:regulation of DNA-templated transcription"/>
    <property type="evidence" value="ECO:0007669"/>
    <property type="project" value="TreeGrafter"/>
</dbReference>
<evidence type="ECO:0000256" key="1">
    <source>
        <dbReference type="ARBA" id="ARBA00022553"/>
    </source>
</evidence>
<sequence>MIVDDDPHICEIVQVYCEREGFLSACSHNGAEAMKLLASFEPDLIVLDVLLANENGIDWCRNARSRTNAPIVFLSSREEDEVKISALSDGGDDYVTKPFSPGVLMAKIKAHLRRVSTGRHEQLLQLPGLTLDYYAQSVNMGSKTIFFIEKKSSACCPIWPKT</sequence>
<dbReference type="GO" id="GO:0032993">
    <property type="term" value="C:protein-DNA complex"/>
    <property type="evidence" value="ECO:0007669"/>
    <property type="project" value="TreeGrafter"/>
</dbReference>
<evidence type="ECO:0000256" key="5">
    <source>
        <dbReference type="ARBA" id="ARBA00023163"/>
    </source>
</evidence>
<name>A0A9X4KT43_9BACL</name>
<keyword evidence="3" id="KW-0805">Transcription regulation</keyword>
<accession>A0A9X4KT43</accession>
<dbReference type="GO" id="GO:0000976">
    <property type="term" value="F:transcription cis-regulatory region binding"/>
    <property type="evidence" value="ECO:0007669"/>
    <property type="project" value="TreeGrafter"/>
</dbReference>
<dbReference type="PROSITE" id="PS50110">
    <property type="entry name" value="RESPONSE_REGULATORY"/>
    <property type="match status" value="1"/>
</dbReference>
<dbReference type="EMBL" id="JAPDIA010000003">
    <property type="protein sequence ID" value="MDG0810365.1"/>
    <property type="molecule type" value="Genomic_DNA"/>
</dbReference>
<protein>
    <submittedName>
        <fullName evidence="8">Response regulator transcription factor</fullName>
    </submittedName>
</protein>
<gene>
    <name evidence="8" type="ORF">OMP40_14170</name>
</gene>
<dbReference type="SUPFAM" id="SSF52172">
    <property type="entry name" value="CheY-like"/>
    <property type="match status" value="1"/>
</dbReference>
<evidence type="ECO:0000259" key="7">
    <source>
        <dbReference type="PROSITE" id="PS50110"/>
    </source>
</evidence>
<dbReference type="InterPro" id="IPR039420">
    <property type="entry name" value="WalR-like"/>
</dbReference>
<dbReference type="PANTHER" id="PTHR48111:SF40">
    <property type="entry name" value="PHOSPHATE REGULON TRANSCRIPTIONAL REGULATORY PROTEIN PHOB"/>
    <property type="match status" value="1"/>
</dbReference>
<dbReference type="PANTHER" id="PTHR48111">
    <property type="entry name" value="REGULATOR OF RPOS"/>
    <property type="match status" value="1"/>
</dbReference>
<reference evidence="8" key="1">
    <citation type="submission" date="2022-10" db="EMBL/GenBank/DDBJ databases">
        <title>Comparative genomic analysis of Cohnella hashimotonis sp. nov., isolated from the International Space Station.</title>
        <authorList>
            <person name="Simpson A."/>
            <person name="Venkateswaran K."/>
        </authorList>
    </citation>
    <scope>NUCLEOTIDE SEQUENCE</scope>
    <source>
        <strain evidence="8">DSM 28161</strain>
    </source>
</reference>
<dbReference type="CDD" id="cd17574">
    <property type="entry name" value="REC_OmpR"/>
    <property type="match status" value="1"/>
</dbReference>
<dbReference type="GO" id="GO:0005829">
    <property type="term" value="C:cytosol"/>
    <property type="evidence" value="ECO:0007669"/>
    <property type="project" value="TreeGrafter"/>
</dbReference>
<dbReference type="AlphaFoldDB" id="A0A9X4KT43"/>
<organism evidence="8 9">
    <name type="scientific">Cohnella rhizosphaerae</name>
    <dbReference type="NCBI Taxonomy" id="1457232"/>
    <lineage>
        <taxon>Bacteria</taxon>
        <taxon>Bacillati</taxon>
        <taxon>Bacillota</taxon>
        <taxon>Bacilli</taxon>
        <taxon>Bacillales</taxon>
        <taxon>Paenibacillaceae</taxon>
        <taxon>Cohnella</taxon>
    </lineage>
</organism>
<keyword evidence="1 6" id="KW-0597">Phosphoprotein</keyword>
<dbReference type="GO" id="GO:0000156">
    <property type="term" value="F:phosphorelay response regulator activity"/>
    <property type="evidence" value="ECO:0007669"/>
    <property type="project" value="TreeGrafter"/>
</dbReference>
<evidence type="ECO:0000256" key="6">
    <source>
        <dbReference type="PROSITE-ProRule" id="PRU00169"/>
    </source>
</evidence>
<dbReference type="SMART" id="SM00448">
    <property type="entry name" value="REC"/>
    <property type="match status" value="1"/>
</dbReference>
<dbReference type="InterPro" id="IPR011006">
    <property type="entry name" value="CheY-like_superfamily"/>
</dbReference>
<evidence type="ECO:0000256" key="2">
    <source>
        <dbReference type="ARBA" id="ARBA00023012"/>
    </source>
</evidence>
<proteinExistence type="predicted"/>
<feature type="domain" description="Response regulatory" evidence="7">
    <location>
        <begin position="1"/>
        <end position="112"/>
    </location>
</feature>
<comment type="caution">
    <text evidence="8">The sequence shown here is derived from an EMBL/GenBank/DDBJ whole genome shotgun (WGS) entry which is preliminary data.</text>
</comment>
<feature type="modified residue" description="4-aspartylphosphate" evidence="6">
    <location>
        <position position="48"/>
    </location>
</feature>
<dbReference type="Pfam" id="PF00072">
    <property type="entry name" value="Response_reg"/>
    <property type="match status" value="1"/>
</dbReference>
<dbReference type="RefSeq" id="WP_277532153.1">
    <property type="nucleotide sequence ID" value="NZ_JAPDIA010000003.1"/>
</dbReference>
<keyword evidence="4" id="KW-0238">DNA-binding</keyword>
<dbReference type="InterPro" id="IPR001789">
    <property type="entry name" value="Sig_transdc_resp-reg_receiver"/>
</dbReference>
<evidence type="ECO:0000256" key="3">
    <source>
        <dbReference type="ARBA" id="ARBA00023015"/>
    </source>
</evidence>
<evidence type="ECO:0000313" key="8">
    <source>
        <dbReference type="EMBL" id="MDG0810365.1"/>
    </source>
</evidence>
<evidence type="ECO:0000256" key="4">
    <source>
        <dbReference type="ARBA" id="ARBA00023125"/>
    </source>
</evidence>
<evidence type="ECO:0000313" key="9">
    <source>
        <dbReference type="Proteomes" id="UP001153404"/>
    </source>
</evidence>